<evidence type="ECO:0000256" key="2">
    <source>
        <dbReference type="ARBA" id="ARBA00002315"/>
    </source>
</evidence>
<comment type="similarity">
    <text evidence="4">Belongs to the BPG-independent phosphoglycerate mutase family. A-PGAM subfamily.</text>
</comment>
<protein>
    <recommendedName>
        <fullName evidence="6">Metalloenzyme domain-containing protein</fullName>
    </recommendedName>
</protein>
<name>A0A0F9FXF2_9ZZZZ</name>
<evidence type="ECO:0000256" key="3">
    <source>
        <dbReference type="ARBA" id="ARBA00004921"/>
    </source>
</evidence>
<organism evidence="7">
    <name type="scientific">marine sediment metagenome</name>
    <dbReference type="NCBI Taxonomy" id="412755"/>
    <lineage>
        <taxon>unclassified sequences</taxon>
        <taxon>metagenomes</taxon>
        <taxon>ecological metagenomes</taxon>
    </lineage>
</organism>
<dbReference type="Pfam" id="PF01676">
    <property type="entry name" value="Metalloenzyme"/>
    <property type="match status" value="1"/>
</dbReference>
<dbReference type="Gene3D" id="3.30.70.2130">
    <property type="entry name" value="Metalloenzyme domain"/>
    <property type="match status" value="1"/>
</dbReference>
<dbReference type="CDD" id="cd16011">
    <property type="entry name" value="iPGM_like"/>
    <property type="match status" value="1"/>
</dbReference>
<feature type="domain" description="Metalloenzyme" evidence="6">
    <location>
        <begin position="20"/>
        <end position="394"/>
    </location>
</feature>
<dbReference type="InterPro" id="IPR017850">
    <property type="entry name" value="Alkaline_phosphatase_core_sf"/>
</dbReference>
<gene>
    <name evidence="7" type="ORF">LCGC14_2189180</name>
</gene>
<comment type="catalytic activity">
    <reaction evidence="1">
        <text>(2R)-2-phosphoglycerate = (2R)-3-phosphoglycerate</text>
        <dbReference type="Rhea" id="RHEA:15901"/>
        <dbReference type="ChEBI" id="CHEBI:58272"/>
        <dbReference type="ChEBI" id="CHEBI:58289"/>
        <dbReference type="EC" id="5.4.2.12"/>
    </reaction>
</comment>
<dbReference type="NCBIfam" id="TIGR00306">
    <property type="entry name" value="apgM"/>
    <property type="match status" value="1"/>
</dbReference>
<keyword evidence="5" id="KW-0324">Glycolysis</keyword>
<dbReference type="GO" id="GO:0006096">
    <property type="term" value="P:glycolytic process"/>
    <property type="evidence" value="ECO:0007669"/>
    <property type="project" value="UniProtKB-KW"/>
</dbReference>
<dbReference type="Gene3D" id="3.40.720.10">
    <property type="entry name" value="Alkaline Phosphatase, subunit A"/>
    <property type="match status" value="1"/>
</dbReference>
<evidence type="ECO:0000259" key="6">
    <source>
        <dbReference type="Pfam" id="PF01676"/>
    </source>
</evidence>
<dbReference type="EMBL" id="LAZR01028617">
    <property type="protein sequence ID" value="KKL62045.1"/>
    <property type="molecule type" value="Genomic_DNA"/>
</dbReference>
<dbReference type="PANTHER" id="PTHR31209:SF0">
    <property type="entry name" value="METALLOENZYME DOMAIN-CONTAINING PROTEIN"/>
    <property type="match status" value="1"/>
</dbReference>
<dbReference type="PIRSF" id="PIRSF006392">
    <property type="entry name" value="IPGAM_arch"/>
    <property type="match status" value="1"/>
</dbReference>
<comment type="caution">
    <text evidence="7">The sequence shown here is derived from an EMBL/GenBank/DDBJ whole genome shotgun (WGS) entry which is preliminary data.</text>
</comment>
<comment type="function">
    <text evidence="2">Catalyzes the interconversion of 2-phosphoglycerate and 3-phosphoglycerate.</text>
</comment>
<dbReference type="AlphaFoldDB" id="A0A0F9FXF2"/>
<dbReference type="NCBIfam" id="NF003160">
    <property type="entry name" value="PRK04135.1"/>
    <property type="match status" value="1"/>
</dbReference>
<evidence type="ECO:0000256" key="5">
    <source>
        <dbReference type="ARBA" id="ARBA00023152"/>
    </source>
</evidence>
<dbReference type="Pfam" id="PF10143">
    <property type="entry name" value="PhosphMutase"/>
    <property type="match status" value="1"/>
</dbReference>
<evidence type="ECO:0000256" key="4">
    <source>
        <dbReference type="ARBA" id="ARBA00005524"/>
    </source>
</evidence>
<dbReference type="GO" id="GO:0004619">
    <property type="term" value="F:phosphoglycerate mutase activity"/>
    <property type="evidence" value="ECO:0007669"/>
    <property type="project" value="UniProtKB-EC"/>
</dbReference>
<dbReference type="GO" id="GO:0046872">
    <property type="term" value="F:metal ion binding"/>
    <property type="evidence" value="ECO:0007669"/>
    <property type="project" value="InterPro"/>
</dbReference>
<proteinExistence type="inferred from homology"/>
<dbReference type="InterPro" id="IPR006124">
    <property type="entry name" value="Metalloenzyme"/>
</dbReference>
<dbReference type="SUPFAM" id="SSF53649">
    <property type="entry name" value="Alkaline phosphatase-like"/>
    <property type="match status" value="1"/>
</dbReference>
<accession>A0A0F9FXF2</accession>
<comment type="pathway">
    <text evidence="3">Carbohydrate degradation.</text>
</comment>
<dbReference type="InterPro" id="IPR004456">
    <property type="entry name" value="Pglycerate_mutase_ApgM"/>
</dbReference>
<evidence type="ECO:0000313" key="7">
    <source>
        <dbReference type="EMBL" id="KKL62045.1"/>
    </source>
</evidence>
<reference evidence="7" key="1">
    <citation type="journal article" date="2015" name="Nature">
        <title>Complex archaea that bridge the gap between prokaryotes and eukaryotes.</title>
        <authorList>
            <person name="Spang A."/>
            <person name="Saw J.H."/>
            <person name="Jorgensen S.L."/>
            <person name="Zaremba-Niedzwiedzka K."/>
            <person name="Martijn J."/>
            <person name="Lind A.E."/>
            <person name="van Eijk R."/>
            <person name="Schleper C."/>
            <person name="Guy L."/>
            <person name="Ettema T.J."/>
        </authorList>
    </citation>
    <scope>NUCLEOTIDE SEQUENCE</scope>
</reference>
<dbReference type="PANTHER" id="PTHR31209">
    <property type="entry name" value="COFACTOR-INDEPENDENT PHOSPHOGLYCERATE MUTASE"/>
    <property type="match status" value="1"/>
</dbReference>
<evidence type="ECO:0000256" key="1">
    <source>
        <dbReference type="ARBA" id="ARBA00000370"/>
    </source>
</evidence>
<sequence>MYEDVYGNVIASLAKETDTRIVLLVIDGVGDCDHDGAGTSLQQAVTPNLDALAARSALGLHKPIATGITPGSGPGHLGLFGYDPLVYHVGRGVLSALGVDFALDKRDVAARLNFCTVDADGKVTDRRAGRIPDEENRRILAKIEKQLTPPADVEVLFKTVAEHRALMVLRGDGLDDDIGDTDPQAVGLAPLDPTRPPHERSATARMAEQIIQQVREILADEPKANMILARGFAELPDWPTFSERYKLDPAAVAGYPMYRGVAKLVGIPPVASPTTAEDVCAEAAKASKDHTFVFAHFKYTDKCGEDGDLAGKIQRIEEVDKALPALLEADPDVLLITGDHSTPPILKAHSWHPVPVLMKAPYLRGGDGGKFDEVACRTGQIGTITSKELLPLAMAHAGKLDKFGA</sequence>
<dbReference type="InterPro" id="IPR042253">
    <property type="entry name" value="Pglycerate_mutase_ApgM_sf"/>
</dbReference>